<dbReference type="PROSITE" id="PS01081">
    <property type="entry name" value="HTH_TETR_1"/>
    <property type="match status" value="1"/>
</dbReference>
<dbReference type="Pfam" id="PF00440">
    <property type="entry name" value="TetR_N"/>
    <property type="match status" value="1"/>
</dbReference>
<keyword evidence="7" id="KW-1185">Reference proteome</keyword>
<name>A0ABQ0AC70_9GAMM</name>
<dbReference type="PROSITE" id="PS50977">
    <property type="entry name" value="HTH_TETR_2"/>
    <property type="match status" value="1"/>
</dbReference>
<dbReference type="Gene3D" id="1.10.10.60">
    <property type="entry name" value="Homeodomain-like"/>
    <property type="match status" value="1"/>
</dbReference>
<protein>
    <recommendedName>
        <fullName evidence="5">HTH tetR-type domain-containing protein</fullName>
    </recommendedName>
</protein>
<dbReference type="SUPFAM" id="SSF46689">
    <property type="entry name" value="Homeodomain-like"/>
    <property type="match status" value="1"/>
</dbReference>
<gene>
    <name evidence="6" type="ORF">NBRC116591_30690</name>
</gene>
<dbReference type="InterPro" id="IPR036271">
    <property type="entry name" value="Tet_transcr_reg_TetR-rel_C_sf"/>
</dbReference>
<dbReference type="PANTHER" id="PTHR47506">
    <property type="entry name" value="TRANSCRIPTIONAL REGULATORY PROTEIN"/>
    <property type="match status" value="1"/>
</dbReference>
<keyword evidence="3" id="KW-0804">Transcription</keyword>
<dbReference type="InterPro" id="IPR011075">
    <property type="entry name" value="TetR_C"/>
</dbReference>
<evidence type="ECO:0000256" key="1">
    <source>
        <dbReference type="ARBA" id="ARBA00023015"/>
    </source>
</evidence>
<dbReference type="RefSeq" id="WP_353303816.1">
    <property type="nucleotide sequence ID" value="NZ_BAABWN010000010.1"/>
</dbReference>
<evidence type="ECO:0000256" key="2">
    <source>
        <dbReference type="ARBA" id="ARBA00023125"/>
    </source>
</evidence>
<dbReference type="InterPro" id="IPR023772">
    <property type="entry name" value="DNA-bd_HTH_TetR-type_CS"/>
</dbReference>
<comment type="caution">
    <text evidence="6">The sequence shown here is derived from an EMBL/GenBank/DDBJ whole genome shotgun (WGS) entry which is preliminary data.</text>
</comment>
<keyword evidence="2 4" id="KW-0238">DNA-binding</keyword>
<sequence>MRWSGLSIFSVYILQYFLYIVDQPVTNRESLPIARIRTVGRPREFDENAALEAVMDVFWSRGYESASLACLCDATGLHKGSLYQAFGDKKQLFLKALHHYSEIEFAEVSSVISEDVSPLTNIHALIDRICDRFDDNKGCMMINSMTGLSDTDGDVYKAFKIYGAQRLNALTELIEAGQSLGEINPKLSSITLAQELMVCLAGAAATVKAVMDRDEVRSSVHRLVNYWT</sequence>
<feature type="domain" description="HTH tetR-type" evidence="5">
    <location>
        <begin position="44"/>
        <end position="104"/>
    </location>
</feature>
<dbReference type="Pfam" id="PF16925">
    <property type="entry name" value="TetR_C_13"/>
    <property type="match status" value="1"/>
</dbReference>
<dbReference type="SUPFAM" id="SSF48498">
    <property type="entry name" value="Tetracyclin repressor-like, C-terminal domain"/>
    <property type="match status" value="1"/>
</dbReference>
<accession>A0ABQ0AC70</accession>
<evidence type="ECO:0000313" key="7">
    <source>
        <dbReference type="Proteomes" id="UP001465153"/>
    </source>
</evidence>
<dbReference type="Gene3D" id="1.10.357.10">
    <property type="entry name" value="Tetracycline Repressor, domain 2"/>
    <property type="match status" value="1"/>
</dbReference>
<keyword evidence="1" id="KW-0805">Transcription regulation</keyword>
<evidence type="ECO:0000256" key="3">
    <source>
        <dbReference type="ARBA" id="ARBA00023163"/>
    </source>
</evidence>
<evidence type="ECO:0000313" key="6">
    <source>
        <dbReference type="EMBL" id="GAA6169258.1"/>
    </source>
</evidence>
<dbReference type="InterPro" id="IPR009057">
    <property type="entry name" value="Homeodomain-like_sf"/>
</dbReference>
<reference evidence="6 7" key="1">
    <citation type="submission" date="2024-04" db="EMBL/GenBank/DDBJ databases">
        <title>Draft genome sequence of Sessilibacter corallicola NBRC 116591.</title>
        <authorList>
            <person name="Miyakawa T."/>
            <person name="Kusuya Y."/>
            <person name="Miura T."/>
        </authorList>
    </citation>
    <scope>NUCLEOTIDE SEQUENCE [LARGE SCALE GENOMIC DNA]</scope>
    <source>
        <strain evidence="6 7">KU-00831-HH</strain>
    </source>
</reference>
<dbReference type="EMBL" id="BAABWN010000010">
    <property type="protein sequence ID" value="GAA6169258.1"/>
    <property type="molecule type" value="Genomic_DNA"/>
</dbReference>
<proteinExistence type="predicted"/>
<evidence type="ECO:0000256" key="4">
    <source>
        <dbReference type="PROSITE-ProRule" id="PRU00335"/>
    </source>
</evidence>
<dbReference type="Proteomes" id="UP001465153">
    <property type="component" value="Unassembled WGS sequence"/>
</dbReference>
<organism evidence="6 7">
    <name type="scientific">Sessilibacter corallicola</name>
    <dbReference type="NCBI Taxonomy" id="2904075"/>
    <lineage>
        <taxon>Bacteria</taxon>
        <taxon>Pseudomonadati</taxon>
        <taxon>Pseudomonadota</taxon>
        <taxon>Gammaproteobacteria</taxon>
        <taxon>Cellvibrionales</taxon>
        <taxon>Cellvibrionaceae</taxon>
        <taxon>Sessilibacter</taxon>
    </lineage>
</organism>
<dbReference type="InterPro" id="IPR001647">
    <property type="entry name" value="HTH_TetR"/>
</dbReference>
<dbReference type="PANTHER" id="PTHR47506:SF10">
    <property type="entry name" value="TRANSCRIPTIONAL REGULATORY PROTEIN"/>
    <property type="match status" value="1"/>
</dbReference>
<evidence type="ECO:0000259" key="5">
    <source>
        <dbReference type="PROSITE" id="PS50977"/>
    </source>
</evidence>
<feature type="DNA-binding region" description="H-T-H motif" evidence="4">
    <location>
        <begin position="67"/>
        <end position="86"/>
    </location>
</feature>